<keyword evidence="2" id="KW-1185">Reference proteome</keyword>
<evidence type="ECO:0000313" key="2">
    <source>
        <dbReference type="Proteomes" id="UP000241074"/>
    </source>
</evidence>
<gene>
    <name evidence="1" type="ORF">C7S18_22320</name>
</gene>
<accession>A0A2P1PY41</accession>
<sequence length="495" mass="52891">MSLLLCVFSAPVEAVRRNSDGHGEVLIVPYYSVRTGRTTLLAIANQRGQAKAVKVRVRESHFGKLLMQFNLYLAPHDRWSATLFEHGGRMVMGTSDQSCTVPDLIGDANAPRVGGLAYWPASDQDFTGDRADAAGTDLTRTHEGSIEVFEMGEVLPGGYGSANALAFSGPDQAQPMPNDCARLNQAFSVGNGDAGYWSVDPTRDLGPAQGGLSAEASVVYVSAGFSLEIPVVGLTEFRTPTAPLLHTPPTASSPDLDDAVSDITSGEAHAFVKDELGQEVQLRYPSAQAIDAVSAVLTMPGLHAAYSKARAIGAWNDWILAQPTRRFYGYTAPFTAETRRAQFASLRWLGKQGGPGFDQGVPSCEFNDECPFGSVDWWDIAIPVMTFNRSLDTVVGAVTYGHRTAFLGTEGTNPAPDEGSLLMAFGWLDRAAGGVRYFALRPDLNGRRLAGLPVIAFAAMSYETAFANSGRHALFADTRLLPAYGPVFVNAGGSP</sequence>
<reference evidence="1 2" key="2">
    <citation type="submission" date="2018-03" db="EMBL/GenBank/DDBJ databases">
        <authorList>
            <person name="Keele B.F."/>
        </authorList>
    </citation>
    <scope>NUCLEOTIDE SEQUENCE [LARGE SCALE GENOMIC DNA]</scope>
    <source>
        <strain evidence="1 2">D13</strain>
    </source>
</reference>
<organism evidence="1 2">
    <name type="scientific">Ahniella affigens</name>
    <dbReference type="NCBI Taxonomy" id="2021234"/>
    <lineage>
        <taxon>Bacteria</taxon>
        <taxon>Pseudomonadati</taxon>
        <taxon>Pseudomonadota</taxon>
        <taxon>Gammaproteobacteria</taxon>
        <taxon>Lysobacterales</taxon>
        <taxon>Rhodanobacteraceae</taxon>
        <taxon>Ahniella</taxon>
    </lineage>
</organism>
<dbReference type="Proteomes" id="UP000241074">
    <property type="component" value="Chromosome"/>
</dbReference>
<protein>
    <submittedName>
        <fullName evidence="1">Uncharacterized protein</fullName>
    </submittedName>
</protein>
<dbReference type="AlphaFoldDB" id="A0A2P1PY41"/>
<dbReference type="EMBL" id="CP027860">
    <property type="protein sequence ID" value="AVP99740.1"/>
    <property type="molecule type" value="Genomic_DNA"/>
</dbReference>
<reference evidence="1 2" key="1">
    <citation type="submission" date="2018-03" db="EMBL/GenBank/DDBJ databases">
        <title>Ahniella affigens gen. nov., sp. nov., a gammaproteobacterium isolated from sandy soil near a stream.</title>
        <authorList>
            <person name="Ko Y."/>
            <person name="Kim J.-H."/>
        </authorList>
    </citation>
    <scope>NUCLEOTIDE SEQUENCE [LARGE SCALE GENOMIC DNA]</scope>
    <source>
        <strain evidence="1 2">D13</strain>
    </source>
</reference>
<evidence type="ECO:0000313" key="1">
    <source>
        <dbReference type="EMBL" id="AVP99740.1"/>
    </source>
</evidence>
<proteinExistence type="predicted"/>
<dbReference type="KEGG" id="xba:C7S18_22320"/>
<name>A0A2P1PY41_9GAMM</name>